<keyword evidence="4 12" id="KW-0732">Signal</keyword>
<dbReference type="InterPro" id="IPR000483">
    <property type="entry name" value="Cys-rich_flank_reg_C"/>
</dbReference>
<proteinExistence type="predicted"/>
<evidence type="ECO:0000256" key="8">
    <source>
        <dbReference type="ARBA" id="ARBA00023157"/>
    </source>
</evidence>
<dbReference type="GO" id="GO:0005886">
    <property type="term" value="C:plasma membrane"/>
    <property type="evidence" value="ECO:0007669"/>
    <property type="project" value="TreeGrafter"/>
</dbReference>
<dbReference type="OrthoDB" id="643377at2759"/>
<accession>A0A9P0GKZ2</accession>
<dbReference type="InterPro" id="IPR032675">
    <property type="entry name" value="LRR_dom_sf"/>
</dbReference>
<keyword evidence="5" id="KW-0677">Repeat</keyword>
<evidence type="ECO:0000256" key="11">
    <source>
        <dbReference type="SAM" id="Phobius"/>
    </source>
</evidence>
<feature type="compositionally biased region" description="Polar residues" evidence="10">
    <location>
        <begin position="431"/>
        <end position="446"/>
    </location>
</feature>
<dbReference type="SMART" id="SM00408">
    <property type="entry name" value="IGc2"/>
    <property type="match status" value="1"/>
</dbReference>
<keyword evidence="6 11" id="KW-1133">Transmembrane helix</keyword>
<dbReference type="SUPFAM" id="SSF52058">
    <property type="entry name" value="L domain-like"/>
    <property type="match status" value="1"/>
</dbReference>
<dbReference type="InterPro" id="IPR007110">
    <property type="entry name" value="Ig-like_dom"/>
</dbReference>
<dbReference type="SMART" id="SM00369">
    <property type="entry name" value="LRR_TYP"/>
    <property type="match status" value="6"/>
</dbReference>
<sequence>MSLSLRILVLVTFVPIISISAMSGICPAACTCKWKGGKQTVECMERGLITIPDSIDPETQVLDLSGNNLQILHRETFNRTGLINLQRVFLRSCRIGQIDNLAFRGLTNLIELDLSHNLLTSIPSGTFKDIPFLRDLIISNNPIQKIESQAFQAVHGLVKLDISNCEIQNVAPKAFEGIEMLESLKLNGNHLSELRLRTVETLSRLHGVELHDNPWHCDCRLRSVKEWLVRNNIPYPEHARCNGGPERVIHKTFAELHIDDFACKPEILPASRFIEAVSEDNATVTCRINAIPTAQVRWYWNGKLLVNNSFFSPHQMIYIFEDGKQEKRSSLVVTNVQEGDVTEFYCVAENRAGSSEANFTLRVSLRPLGITSLGNGQIAGLSAALVFLILFILIVISILLLRLRRLPFAESKTPGQIEVVTVVNGGNIPNGKSVSPMSTPEETSSFTERKPPAELNFCNPVQKPPRLNDIPYSTVHYSGHGSIVTSSCFVSPSSASGNNPDLINDTKGGELSVENQFDRPMSGEYSRNQDSLYPSGLWDSETAPTNANFQYNDKTPIMHDGTSTGGSAEELNFRLAQGTNRLAAYPSDYGLPIAETKTDNISIPASQVNLPVNAKTLRVWQKGAVPVLPPVTALKRVLTNSRNSPDEGYQEGCGTDV</sequence>
<feature type="region of interest" description="Disordered" evidence="10">
    <location>
        <begin position="431"/>
        <end position="454"/>
    </location>
</feature>
<dbReference type="InterPro" id="IPR036179">
    <property type="entry name" value="Ig-like_dom_sf"/>
</dbReference>
<dbReference type="SUPFAM" id="SSF48726">
    <property type="entry name" value="Immunoglobulin"/>
    <property type="match status" value="1"/>
</dbReference>
<dbReference type="PROSITE" id="PS50835">
    <property type="entry name" value="IG_LIKE"/>
    <property type="match status" value="1"/>
</dbReference>
<evidence type="ECO:0000256" key="10">
    <source>
        <dbReference type="SAM" id="MobiDB-lite"/>
    </source>
</evidence>
<evidence type="ECO:0000256" key="3">
    <source>
        <dbReference type="ARBA" id="ARBA00022692"/>
    </source>
</evidence>
<keyword evidence="3 11" id="KW-0812">Transmembrane</keyword>
<feature type="domain" description="Ig-like" evidence="13">
    <location>
        <begin position="265"/>
        <end position="364"/>
    </location>
</feature>
<evidence type="ECO:0000256" key="1">
    <source>
        <dbReference type="ARBA" id="ARBA00004167"/>
    </source>
</evidence>
<dbReference type="InterPro" id="IPR003591">
    <property type="entry name" value="Leu-rich_rpt_typical-subtyp"/>
</dbReference>
<evidence type="ECO:0000256" key="9">
    <source>
        <dbReference type="ARBA" id="ARBA00023180"/>
    </source>
</evidence>
<dbReference type="InterPro" id="IPR001611">
    <property type="entry name" value="Leu-rich_rpt"/>
</dbReference>
<evidence type="ECO:0000259" key="13">
    <source>
        <dbReference type="PROSITE" id="PS50835"/>
    </source>
</evidence>
<name>A0A9P0GKZ2_9CUCU</name>
<dbReference type="InterPro" id="IPR013098">
    <property type="entry name" value="Ig_I-set"/>
</dbReference>
<dbReference type="Proteomes" id="UP001153636">
    <property type="component" value="Chromosome 7"/>
</dbReference>
<dbReference type="SMART" id="SM00409">
    <property type="entry name" value="IG"/>
    <property type="match status" value="1"/>
</dbReference>
<dbReference type="PANTHER" id="PTHR24369:SF210">
    <property type="entry name" value="CHAOPTIN-RELATED"/>
    <property type="match status" value="1"/>
</dbReference>
<evidence type="ECO:0000256" key="4">
    <source>
        <dbReference type="ARBA" id="ARBA00022729"/>
    </source>
</evidence>
<evidence type="ECO:0000256" key="7">
    <source>
        <dbReference type="ARBA" id="ARBA00023136"/>
    </source>
</evidence>
<feature type="chain" id="PRO_5040161572" description="Ig-like domain-containing protein" evidence="12">
    <location>
        <begin position="22"/>
        <end position="657"/>
    </location>
</feature>
<dbReference type="InterPro" id="IPR003598">
    <property type="entry name" value="Ig_sub2"/>
</dbReference>
<dbReference type="PROSITE" id="PS51450">
    <property type="entry name" value="LRR"/>
    <property type="match status" value="1"/>
</dbReference>
<dbReference type="InterPro" id="IPR003599">
    <property type="entry name" value="Ig_sub"/>
</dbReference>
<dbReference type="PANTHER" id="PTHR24369">
    <property type="entry name" value="ANTIGEN BSP, PUTATIVE-RELATED"/>
    <property type="match status" value="1"/>
</dbReference>
<evidence type="ECO:0000256" key="6">
    <source>
        <dbReference type="ARBA" id="ARBA00022989"/>
    </source>
</evidence>
<protein>
    <recommendedName>
        <fullName evidence="13">Ig-like domain-containing protein</fullName>
    </recommendedName>
</protein>
<keyword evidence="7 11" id="KW-0472">Membrane</keyword>
<organism evidence="14 15">
    <name type="scientific">Psylliodes chrysocephalus</name>
    <dbReference type="NCBI Taxonomy" id="3402493"/>
    <lineage>
        <taxon>Eukaryota</taxon>
        <taxon>Metazoa</taxon>
        <taxon>Ecdysozoa</taxon>
        <taxon>Arthropoda</taxon>
        <taxon>Hexapoda</taxon>
        <taxon>Insecta</taxon>
        <taxon>Pterygota</taxon>
        <taxon>Neoptera</taxon>
        <taxon>Endopterygota</taxon>
        <taxon>Coleoptera</taxon>
        <taxon>Polyphaga</taxon>
        <taxon>Cucujiformia</taxon>
        <taxon>Chrysomeloidea</taxon>
        <taxon>Chrysomelidae</taxon>
        <taxon>Galerucinae</taxon>
        <taxon>Alticini</taxon>
        <taxon>Psylliodes</taxon>
    </lineage>
</organism>
<dbReference type="Gene3D" id="2.60.40.10">
    <property type="entry name" value="Immunoglobulins"/>
    <property type="match status" value="1"/>
</dbReference>
<dbReference type="Gene3D" id="3.80.10.10">
    <property type="entry name" value="Ribonuclease Inhibitor"/>
    <property type="match status" value="2"/>
</dbReference>
<keyword evidence="8" id="KW-1015">Disulfide bond</keyword>
<dbReference type="Pfam" id="PF07679">
    <property type="entry name" value="I-set"/>
    <property type="match status" value="1"/>
</dbReference>
<feature type="signal peptide" evidence="12">
    <location>
        <begin position="1"/>
        <end position="21"/>
    </location>
</feature>
<comment type="subcellular location">
    <subcellularLocation>
        <location evidence="1">Membrane</location>
        <topology evidence="1">Single-pass membrane protein</topology>
    </subcellularLocation>
</comment>
<evidence type="ECO:0000313" key="14">
    <source>
        <dbReference type="EMBL" id="CAH1113526.1"/>
    </source>
</evidence>
<feature type="transmembrane region" description="Helical" evidence="11">
    <location>
        <begin position="378"/>
        <end position="401"/>
    </location>
</feature>
<dbReference type="Pfam" id="PF13855">
    <property type="entry name" value="LRR_8"/>
    <property type="match status" value="1"/>
</dbReference>
<keyword evidence="9" id="KW-0325">Glycoprotein</keyword>
<evidence type="ECO:0000256" key="2">
    <source>
        <dbReference type="ARBA" id="ARBA00022614"/>
    </source>
</evidence>
<keyword evidence="2" id="KW-0433">Leucine-rich repeat</keyword>
<evidence type="ECO:0000256" key="12">
    <source>
        <dbReference type="SAM" id="SignalP"/>
    </source>
</evidence>
<dbReference type="CDD" id="cd00096">
    <property type="entry name" value="Ig"/>
    <property type="match status" value="1"/>
</dbReference>
<dbReference type="InterPro" id="IPR013783">
    <property type="entry name" value="Ig-like_fold"/>
</dbReference>
<evidence type="ECO:0000256" key="5">
    <source>
        <dbReference type="ARBA" id="ARBA00022737"/>
    </source>
</evidence>
<dbReference type="AlphaFoldDB" id="A0A9P0GKZ2"/>
<dbReference type="SMART" id="SM00082">
    <property type="entry name" value="LRRCT"/>
    <property type="match status" value="1"/>
</dbReference>
<evidence type="ECO:0000313" key="15">
    <source>
        <dbReference type="Proteomes" id="UP001153636"/>
    </source>
</evidence>
<keyword evidence="15" id="KW-1185">Reference proteome</keyword>
<dbReference type="InterPro" id="IPR050541">
    <property type="entry name" value="LRR_TM_domain-containing"/>
</dbReference>
<gene>
    <name evidence="14" type="ORF">PSYICH_LOCUS13437</name>
</gene>
<reference evidence="14" key="1">
    <citation type="submission" date="2022-01" db="EMBL/GenBank/DDBJ databases">
        <authorList>
            <person name="King R."/>
        </authorList>
    </citation>
    <scope>NUCLEOTIDE SEQUENCE</scope>
</reference>
<dbReference type="EMBL" id="OV651819">
    <property type="protein sequence ID" value="CAH1113526.1"/>
    <property type="molecule type" value="Genomic_DNA"/>
</dbReference>
<dbReference type="FunFam" id="3.80.10.10:FF:000082">
    <property type="entry name" value="Leucine-rich repeat-containing 24"/>
    <property type="match status" value="1"/>
</dbReference>